<keyword evidence="1" id="KW-0472">Membrane</keyword>
<keyword evidence="3" id="KW-1185">Reference proteome</keyword>
<dbReference type="AlphaFoldDB" id="A0A165AFK4"/>
<dbReference type="EMBL" id="LRGB01000626">
    <property type="protein sequence ID" value="KZS17576.1"/>
    <property type="molecule type" value="Genomic_DNA"/>
</dbReference>
<organism evidence="2 3">
    <name type="scientific">Daphnia magna</name>
    <dbReference type="NCBI Taxonomy" id="35525"/>
    <lineage>
        <taxon>Eukaryota</taxon>
        <taxon>Metazoa</taxon>
        <taxon>Ecdysozoa</taxon>
        <taxon>Arthropoda</taxon>
        <taxon>Crustacea</taxon>
        <taxon>Branchiopoda</taxon>
        <taxon>Diplostraca</taxon>
        <taxon>Cladocera</taxon>
        <taxon>Anomopoda</taxon>
        <taxon>Daphniidae</taxon>
        <taxon>Daphnia</taxon>
    </lineage>
</organism>
<name>A0A165AFK4_9CRUS</name>
<protein>
    <submittedName>
        <fullName evidence="2">Uncharacterized protein</fullName>
    </submittedName>
</protein>
<keyword evidence="1" id="KW-0812">Transmembrane</keyword>
<dbReference type="Proteomes" id="UP000076858">
    <property type="component" value="Unassembled WGS sequence"/>
</dbReference>
<reference evidence="2 3" key="1">
    <citation type="submission" date="2016-03" db="EMBL/GenBank/DDBJ databases">
        <title>EvidentialGene: Evidence-directed Construction of Genes on Genomes.</title>
        <authorList>
            <person name="Gilbert D.G."/>
            <person name="Choi J.-H."/>
            <person name="Mockaitis K."/>
            <person name="Colbourne J."/>
            <person name="Pfrender M."/>
        </authorList>
    </citation>
    <scope>NUCLEOTIDE SEQUENCE [LARGE SCALE GENOMIC DNA]</scope>
    <source>
        <strain evidence="2 3">Xinb3</strain>
        <tissue evidence="2">Complete organism</tissue>
    </source>
</reference>
<proteinExistence type="predicted"/>
<evidence type="ECO:0000313" key="3">
    <source>
        <dbReference type="Proteomes" id="UP000076858"/>
    </source>
</evidence>
<accession>A0A165AFK4</accession>
<sequence>MIPDWGLVANLFFCIFSFLHFSYFFFFLQTEERNVKRKEKNGMFQVSILFCFRFIAAHVG</sequence>
<evidence type="ECO:0000256" key="1">
    <source>
        <dbReference type="SAM" id="Phobius"/>
    </source>
</evidence>
<keyword evidence="1" id="KW-1133">Transmembrane helix</keyword>
<gene>
    <name evidence="2" type="ORF">APZ42_016472</name>
</gene>
<evidence type="ECO:0000313" key="2">
    <source>
        <dbReference type="EMBL" id="KZS17576.1"/>
    </source>
</evidence>
<feature type="transmembrane region" description="Helical" evidence="1">
    <location>
        <begin position="6"/>
        <end position="28"/>
    </location>
</feature>
<comment type="caution">
    <text evidence="2">The sequence shown here is derived from an EMBL/GenBank/DDBJ whole genome shotgun (WGS) entry which is preliminary data.</text>
</comment>